<dbReference type="EMBL" id="CAJPDS010000017">
    <property type="protein sequence ID" value="CAF9916268.1"/>
    <property type="molecule type" value="Genomic_DNA"/>
</dbReference>
<dbReference type="Gene3D" id="1.10.630.10">
    <property type="entry name" value="Cytochrome P450"/>
    <property type="match status" value="1"/>
</dbReference>
<protein>
    <recommendedName>
        <fullName evidence="8">Cytochrome P450</fullName>
    </recommendedName>
</protein>
<evidence type="ECO:0000256" key="4">
    <source>
        <dbReference type="ARBA" id="ARBA00023004"/>
    </source>
</evidence>
<dbReference type="GO" id="GO:0016705">
    <property type="term" value="F:oxidoreductase activity, acting on paired donors, with incorporation or reduction of molecular oxygen"/>
    <property type="evidence" value="ECO:0007669"/>
    <property type="project" value="InterPro"/>
</dbReference>
<evidence type="ECO:0008006" key="8">
    <source>
        <dbReference type="Google" id="ProtNLM"/>
    </source>
</evidence>
<evidence type="ECO:0000256" key="2">
    <source>
        <dbReference type="ARBA" id="ARBA00010617"/>
    </source>
</evidence>
<evidence type="ECO:0000313" key="6">
    <source>
        <dbReference type="EMBL" id="CAF9916268.1"/>
    </source>
</evidence>
<dbReference type="InterPro" id="IPR002403">
    <property type="entry name" value="Cyt_P450_E_grp-IV"/>
</dbReference>
<dbReference type="PANTHER" id="PTHR24305">
    <property type="entry name" value="CYTOCHROME P450"/>
    <property type="match status" value="1"/>
</dbReference>
<sequence>MVGGEMHLEFYKAYKEHGSAVRIGPNRILVSDAHYLRKIWGVKSPYRRACTQTGMKLEPKRDTVLTYLDEEKHLQMRATLAAAYNGKDCSHVEKKVDSHINALIELIRRKYLPSSSQTPASMDFGIASTILALDIATDLTFSHPIQDSAECDQDLTGYLAGMLQGLPVMQTLMAFPKLIRLSTSSGASKLVESTKNSSTGLGRMFGFARDRTRERYGENKIVSNDILGSMVRRGLSLDEAEAEGLLAAMAGADPVGTAIRVNILYTTTNSRIYNRLMTEFAAHGLLTPASLTNLVSYDTLRKLPYLSAVIKESFRIHPPYVGLLEKAVPEGGDFLPDNRFLPAGTLIGSNIWAIQRDATVFGPDAESFRPDRWLECGSEQRGSMEKMVELCFSSGRYTCLGKEVAAMEIYKAVAEVRFSPE</sequence>
<dbReference type="SUPFAM" id="SSF48264">
    <property type="entry name" value="Cytochrome P450"/>
    <property type="match status" value="1"/>
</dbReference>
<keyword evidence="5" id="KW-0349">Heme</keyword>
<dbReference type="InterPro" id="IPR050121">
    <property type="entry name" value="Cytochrome_P450_monoxygenase"/>
</dbReference>
<accession>A0A8H3IF60</accession>
<dbReference type="AlphaFoldDB" id="A0A8H3IF60"/>
<dbReference type="Proteomes" id="UP000664521">
    <property type="component" value="Unassembled WGS sequence"/>
</dbReference>
<keyword evidence="3 5" id="KW-0479">Metal-binding</keyword>
<name>A0A8H3IF60_9LECA</name>
<organism evidence="6 7">
    <name type="scientific">Heterodermia speciosa</name>
    <dbReference type="NCBI Taxonomy" id="116794"/>
    <lineage>
        <taxon>Eukaryota</taxon>
        <taxon>Fungi</taxon>
        <taxon>Dikarya</taxon>
        <taxon>Ascomycota</taxon>
        <taxon>Pezizomycotina</taxon>
        <taxon>Lecanoromycetes</taxon>
        <taxon>OSLEUM clade</taxon>
        <taxon>Lecanoromycetidae</taxon>
        <taxon>Caliciales</taxon>
        <taxon>Physciaceae</taxon>
        <taxon>Heterodermia</taxon>
    </lineage>
</organism>
<comment type="cofactor">
    <cofactor evidence="1 5">
        <name>heme</name>
        <dbReference type="ChEBI" id="CHEBI:30413"/>
    </cofactor>
</comment>
<dbReference type="GO" id="GO:0004497">
    <property type="term" value="F:monooxygenase activity"/>
    <property type="evidence" value="ECO:0007669"/>
    <property type="project" value="InterPro"/>
</dbReference>
<evidence type="ECO:0000256" key="1">
    <source>
        <dbReference type="ARBA" id="ARBA00001971"/>
    </source>
</evidence>
<feature type="binding site" description="axial binding residue" evidence="5">
    <location>
        <position position="399"/>
    </location>
    <ligand>
        <name>heme</name>
        <dbReference type="ChEBI" id="CHEBI:30413"/>
    </ligand>
    <ligandPart>
        <name>Fe</name>
        <dbReference type="ChEBI" id="CHEBI:18248"/>
    </ligandPart>
</feature>
<dbReference type="InterPro" id="IPR001128">
    <property type="entry name" value="Cyt_P450"/>
</dbReference>
<comment type="similarity">
    <text evidence="2">Belongs to the cytochrome P450 family.</text>
</comment>
<dbReference type="OrthoDB" id="1470350at2759"/>
<comment type="caution">
    <text evidence="6">The sequence shown here is derived from an EMBL/GenBank/DDBJ whole genome shotgun (WGS) entry which is preliminary data.</text>
</comment>
<keyword evidence="7" id="KW-1185">Reference proteome</keyword>
<gene>
    <name evidence="6" type="ORF">HETSPECPRED_002809</name>
</gene>
<dbReference type="PANTHER" id="PTHR24305:SF168">
    <property type="entry name" value="P450, PUTATIVE (EUROFUNG)-RELATED"/>
    <property type="match status" value="1"/>
</dbReference>
<dbReference type="PRINTS" id="PR00465">
    <property type="entry name" value="EP450IV"/>
</dbReference>
<dbReference type="GO" id="GO:0005506">
    <property type="term" value="F:iron ion binding"/>
    <property type="evidence" value="ECO:0007669"/>
    <property type="project" value="InterPro"/>
</dbReference>
<evidence type="ECO:0000256" key="3">
    <source>
        <dbReference type="ARBA" id="ARBA00022723"/>
    </source>
</evidence>
<keyword evidence="4 5" id="KW-0408">Iron</keyword>
<reference evidence="6" key="1">
    <citation type="submission" date="2021-03" db="EMBL/GenBank/DDBJ databases">
        <authorList>
            <person name="Tagirdzhanova G."/>
        </authorList>
    </citation>
    <scope>NUCLEOTIDE SEQUENCE</scope>
</reference>
<proteinExistence type="inferred from homology"/>
<dbReference type="Pfam" id="PF00067">
    <property type="entry name" value="p450"/>
    <property type="match status" value="1"/>
</dbReference>
<evidence type="ECO:0000256" key="5">
    <source>
        <dbReference type="PIRSR" id="PIRSR602403-1"/>
    </source>
</evidence>
<dbReference type="PRINTS" id="PR00385">
    <property type="entry name" value="P450"/>
</dbReference>
<dbReference type="GO" id="GO:0020037">
    <property type="term" value="F:heme binding"/>
    <property type="evidence" value="ECO:0007669"/>
    <property type="project" value="InterPro"/>
</dbReference>
<dbReference type="InterPro" id="IPR036396">
    <property type="entry name" value="Cyt_P450_sf"/>
</dbReference>
<evidence type="ECO:0000313" key="7">
    <source>
        <dbReference type="Proteomes" id="UP000664521"/>
    </source>
</evidence>